<feature type="site" description="Interaction with host RNAP" evidence="1">
    <location>
        <position position="62"/>
    </location>
</feature>
<dbReference type="EMBL" id="MF036692">
    <property type="protein sequence ID" value="ARW58032.1"/>
    <property type="molecule type" value="Genomic_DNA"/>
</dbReference>
<keyword evidence="1" id="KW-0804">Transcription</keyword>
<comment type="similarity">
    <text evidence="1">Belongs to the Tevenvirinae RNA polymerase sigma-like factor family.</text>
</comment>
<sequence>MANYVNNKELYQEICRWKKKCAENPDKLVPMTNEIGLAIMLISEGLSKRFNFSGYTQSWKQEMIEDGIEAAIKGLKNFDENKYNNPHAYITQACFNAFVQRIKKERREVAKKYSYFVHNVYDSRDDDMVALADETFIQDIYDKMTQYESSLVKVPGSDTKVLNLEDDNALDFLYEAQT</sequence>
<keyword evidence="1" id="KW-0238">DNA-binding</keyword>
<dbReference type="GO" id="GO:0003677">
    <property type="term" value="F:DNA binding"/>
    <property type="evidence" value="ECO:0007669"/>
    <property type="project" value="UniProtKB-UniRule"/>
</dbReference>
<accession>A0A1Z1LZ15</accession>
<evidence type="ECO:0000256" key="1">
    <source>
        <dbReference type="HAMAP-Rule" id="MF_04164"/>
    </source>
</evidence>
<feature type="site" description="Interaction with host RNAP" evidence="1">
    <location>
        <position position="66"/>
    </location>
</feature>
<comment type="function">
    <text evidence="1">Plays a role in the transcription of the viral late genes by acting as a late promoter recognition subunit. Associates with host RNA polymerase (RNAP) core and thus replaces the host sigma-70/rpoD subunit in the complex. May also play a role in DNA packaging by interacting with the terminase subunit gp17.</text>
</comment>
<dbReference type="RefSeq" id="YP_010092210.1">
    <property type="nucleotide sequence ID" value="NC_055728.1"/>
</dbReference>
<keyword evidence="1" id="KW-0548">Nucleotidyltransferase</keyword>
<feature type="DNA-binding region" evidence="1">
    <location>
        <position position="106"/>
    </location>
</feature>
<comment type="subunit">
    <text evidence="1">Interacts with the host RNA polymerase catalytic core formed by RpoA, RpoB, RpoC and RpoZ to form the RNAP-gp55 holoenzyme. Part of the transcription activation complex containing host RNAP, the viral RNA polymerase sigma-like factor, the late transcription coactivator, and the sliding clamp. Interacts with the terminase large subunit; this interaction may load the terminase onto DNA for packaging.</text>
</comment>
<dbReference type="GO" id="GO:0016987">
    <property type="term" value="F:sigma factor activity"/>
    <property type="evidence" value="ECO:0007669"/>
    <property type="project" value="UniProtKB-UniRule"/>
</dbReference>
<dbReference type="InterPro" id="IPR046386">
    <property type="entry name" value="T4_sigma-like_factor"/>
</dbReference>
<comment type="caution">
    <text evidence="1">Lacks conserved residue(s) required for the propagation of feature annotation.</text>
</comment>
<feature type="site" description="Interaction with host RNAP" evidence="1">
    <location>
        <position position="69"/>
    </location>
</feature>
<evidence type="ECO:0000313" key="3">
    <source>
        <dbReference type="Proteomes" id="UP000225074"/>
    </source>
</evidence>
<name>A0A1Z1LZ15_9CAUD</name>
<keyword evidence="3" id="KW-1185">Reference proteome</keyword>
<organism evidence="2 3">
    <name type="scientific">Serratia phage X20</name>
    <dbReference type="NCBI Taxonomy" id="2006942"/>
    <lineage>
        <taxon>Viruses</taxon>
        <taxon>Duplodnaviria</taxon>
        <taxon>Heunggongvirae</taxon>
        <taxon>Uroviricota</taxon>
        <taxon>Caudoviricetes</taxon>
        <taxon>Pantevenvirales</taxon>
        <taxon>Straboviridae</taxon>
        <taxon>Tevenvirinae</taxon>
        <taxon>Winklervirus</taxon>
        <taxon>Winklervirus xtwenty</taxon>
    </lineage>
</organism>
<protein>
    <recommendedName>
        <fullName evidence="1">RNA polymerase sigma-like factor</fullName>
    </recommendedName>
    <alternativeName>
        <fullName evidence="1">Promoter specificity factor</fullName>
    </alternativeName>
</protein>
<evidence type="ECO:0000313" key="2">
    <source>
        <dbReference type="EMBL" id="ARW58032.1"/>
    </source>
</evidence>
<dbReference type="GO" id="GO:0016779">
    <property type="term" value="F:nucleotidyltransferase activity"/>
    <property type="evidence" value="ECO:0007669"/>
    <property type="project" value="UniProtKB-KW"/>
</dbReference>
<dbReference type="HAMAP" id="MF_04164">
    <property type="entry name" value="T4_Sigma_like_factor"/>
    <property type="match status" value="1"/>
</dbReference>
<dbReference type="Proteomes" id="UP000225074">
    <property type="component" value="Genome"/>
</dbReference>
<keyword evidence="1" id="KW-1195">Viral transcription</keyword>
<reference evidence="2 3" key="1">
    <citation type="submission" date="2017-05" db="EMBL/GenBank/DDBJ databases">
        <title>Environmental T4-family bacteriophages evolve to escape abortive infection via multiple routes in a bacterial host employing #altruistic suicide# through Type III toxin-antitoxin systems.</title>
        <authorList>
            <person name="Chen B."/>
            <person name="Akusobi C."/>
            <person name="Fang X."/>
            <person name="Salmond G.P.C."/>
        </authorList>
    </citation>
    <scope>NUCLEOTIDE SEQUENCE [LARGE SCALE GENOMIC DNA]</scope>
</reference>
<proteinExistence type="inferred from homology"/>
<keyword evidence="1" id="KW-0731">Sigma factor</keyword>
<keyword evidence="1" id="KW-0945">Host-virus interaction</keyword>
<keyword evidence="1" id="KW-0808">Transferase</keyword>
<dbReference type="GeneID" id="65109773"/>
<keyword evidence="1" id="KW-0805">Transcription regulation</keyword>
<dbReference type="GO" id="GO:0019086">
    <property type="term" value="P:late viral transcription"/>
    <property type="evidence" value="ECO:0007669"/>
    <property type="project" value="UniProtKB-UniRule"/>
</dbReference>
<dbReference type="KEGG" id="vg:65109773"/>